<dbReference type="Gene3D" id="2.60.40.10">
    <property type="entry name" value="Immunoglobulins"/>
    <property type="match status" value="1"/>
</dbReference>
<dbReference type="InterPro" id="IPR028994">
    <property type="entry name" value="Integrin_alpha_N"/>
</dbReference>
<sequence length="666" mass="67639">MIRKLFLPILPGLFSLPGLAQPTLTTLQPSAAPIGTTVTITGTGFAPAPAQNRVFFGPVAATVTAATATQLTVAVPAGATSGAAVTVTNLSTRRTVSSLTSGTPAFRVTFAGGTIRATGYRRTDVAAGFAPEQLAVGDFNRDGRPDVAATSRTQGTSRLAVLYNQGSRTFSAPQLVDANIVPVGVATADLNGDGNLDLVATNDLSRDVSVILGDGQGGFATPTNYALTSRGRGELLLADANGDAQPDILTIDGNQAVVLLNQGNGQFSAPGQLSAASASGSPLSFTAADFNADGRLDVAYTDVRGGQAGAVVRTRLAAGTYQDVFLAAPTPFPLANLRAADLNNDGRADLLANDAGGLLVWLRNAANTGFAAPVSTSLVPFQRTDVACTDLDGDGTLDLLTTAGNSPIELLRGLGTGAFAQPGTAVANPNGSRALALGDVDADGYADFLTANDFNAGFSLFTYLPGTTGTTNPPTLDFIPDQTADRTRPVQTVALTGISGGGGVGQFITVTATSSNPALVTPPTVAYASPAATGSLSYTVSATQGGTATITVTVSNGQTTNGTFSRSFLVTVPGTLGTSPAKGAVALALYPNPSLDGWFRVDASRLQAAGTLTVLDLTGRLVLSRPVEPRREPVPVQLPAASAAGVYVVRLVAAGQTWTTRLILSR</sequence>
<dbReference type="RefSeq" id="WP_084549167.1">
    <property type="nucleotide sequence ID" value="NZ_FRAS01000026.1"/>
</dbReference>
<reference evidence="5" key="1">
    <citation type="submission" date="2016-11" db="EMBL/GenBank/DDBJ databases">
        <authorList>
            <person name="Varghese N."/>
            <person name="Submissions S."/>
        </authorList>
    </citation>
    <scope>NUCLEOTIDE SEQUENCE [LARGE SCALE GENOMIC DNA]</scope>
    <source>
        <strain evidence="5">DSM 18569</strain>
    </source>
</reference>
<evidence type="ECO:0000256" key="2">
    <source>
        <dbReference type="SAM" id="SignalP"/>
    </source>
</evidence>
<dbReference type="NCBIfam" id="TIGR04183">
    <property type="entry name" value="Por_Secre_tail"/>
    <property type="match status" value="1"/>
</dbReference>
<organism evidence="4 5">
    <name type="scientific">Hymenobacter psychrotolerans DSM 18569</name>
    <dbReference type="NCBI Taxonomy" id="1121959"/>
    <lineage>
        <taxon>Bacteria</taxon>
        <taxon>Pseudomonadati</taxon>
        <taxon>Bacteroidota</taxon>
        <taxon>Cytophagia</taxon>
        <taxon>Cytophagales</taxon>
        <taxon>Hymenobacteraceae</taxon>
        <taxon>Hymenobacter</taxon>
    </lineage>
</organism>
<dbReference type="SUPFAM" id="SSF69318">
    <property type="entry name" value="Integrin alpha N-terminal domain"/>
    <property type="match status" value="1"/>
</dbReference>
<accession>A0A1M7ETK9</accession>
<evidence type="ECO:0000313" key="4">
    <source>
        <dbReference type="EMBL" id="SHL94963.1"/>
    </source>
</evidence>
<evidence type="ECO:0000313" key="5">
    <source>
        <dbReference type="Proteomes" id="UP000183947"/>
    </source>
</evidence>
<proteinExistence type="predicted"/>
<keyword evidence="5" id="KW-1185">Reference proteome</keyword>
<dbReference type="InterPro" id="IPR013517">
    <property type="entry name" value="FG-GAP"/>
</dbReference>
<keyword evidence="1 2" id="KW-0732">Signal</keyword>
<dbReference type="InterPro" id="IPR014756">
    <property type="entry name" value="Ig_E-set"/>
</dbReference>
<evidence type="ECO:0000259" key="3">
    <source>
        <dbReference type="Pfam" id="PF01833"/>
    </source>
</evidence>
<dbReference type="Pfam" id="PF13517">
    <property type="entry name" value="FG-GAP_3"/>
    <property type="match status" value="3"/>
</dbReference>
<dbReference type="SUPFAM" id="SSF81296">
    <property type="entry name" value="E set domains"/>
    <property type="match status" value="1"/>
</dbReference>
<evidence type="ECO:0000256" key="1">
    <source>
        <dbReference type="ARBA" id="ARBA00022729"/>
    </source>
</evidence>
<protein>
    <submittedName>
        <fullName evidence="4">Por secretion system C-terminal sorting domain-containing protein</fullName>
    </submittedName>
</protein>
<dbReference type="AlphaFoldDB" id="A0A1M7ETK9"/>
<dbReference type="EMBL" id="FRAS01000026">
    <property type="protein sequence ID" value="SHL94963.1"/>
    <property type="molecule type" value="Genomic_DNA"/>
</dbReference>
<feature type="signal peptide" evidence="2">
    <location>
        <begin position="1"/>
        <end position="20"/>
    </location>
</feature>
<dbReference type="Proteomes" id="UP000183947">
    <property type="component" value="Unassembled WGS sequence"/>
</dbReference>
<dbReference type="InterPro" id="IPR026444">
    <property type="entry name" value="Secre_tail"/>
</dbReference>
<gene>
    <name evidence="4" type="ORF">SAMN02746009_03686</name>
</gene>
<dbReference type="InterPro" id="IPR013783">
    <property type="entry name" value="Ig-like_fold"/>
</dbReference>
<name>A0A1M7ETK9_9BACT</name>
<dbReference type="InterPro" id="IPR002909">
    <property type="entry name" value="IPT_dom"/>
</dbReference>
<dbReference type="Pfam" id="PF01833">
    <property type="entry name" value="TIG"/>
    <property type="match status" value="1"/>
</dbReference>
<dbReference type="Gene3D" id="2.130.10.130">
    <property type="entry name" value="Integrin alpha, N-terminal"/>
    <property type="match status" value="2"/>
</dbReference>
<dbReference type="PANTHER" id="PTHR46580">
    <property type="entry name" value="SENSOR KINASE-RELATED"/>
    <property type="match status" value="1"/>
</dbReference>
<feature type="chain" id="PRO_5012477987" evidence="2">
    <location>
        <begin position="21"/>
        <end position="666"/>
    </location>
</feature>
<dbReference type="OrthoDB" id="877328at2"/>
<feature type="domain" description="IPT/TIG" evidence="3">
    <location>
        <begin position="22"/>
        <end position="93"/>
    </location>
</feature>